<comment type="caution">
    <text evidence="9">The sequence shown here is derived from an EMBL/GenBank/DDBJ whole genome shotgun (WGS) entry which is preliminary data.</text>
</comment>
<dbReference type="EMBL" id="BNJG01000002">
    <property type="protein sequence ID" value="GHO57001.1"/>
    <property type="molecule type" value="Genomic_DNA"/>
</dbReference>
<feature type="transmembrane region" description="Helical" evidence="7">
    <location>
        <begin position="49"/>
        <end position="70"/>
    </location>
</feature>
<dbReference type="SUPFAM" id="SSF47384">
    <property type="entry name" value="Homodimeric domain of signal transducing histidine kinase"/>
    <property type="match status" value="1"/>
</dbReference>
<evidence type="ECO:0000256" key="7">
    <source>
        <dbReference type="SAM" id="Phobius"/>
    </source>
</evidence>
<dbReference type="EC" id="2.7.13.3" evidence="2"/>
<dbReference type="InterPro" id="IPR036890">
    <property type="entry name" value="HATPase_C_sf"/>
</dbReference>
<dbReference type="Gene3D" id="3.30.565.10">
    <property type="entry name" value="Histidine kinase-like ATPase, C-terminal domain"/>
    <property type="match status" value="1"/>
</dbReference>
<name>A0ABQ3UWC6_9CHLR</name>
<keyword evidence="7" id="KW-0472">Membrane</keyword>
<keyword evidence="7" id="KW-0812">Transmembrane</keyword>
<dbReference type="SUPFAM" id="SSF55874">
    <property type="entry name" value="ATPase domain of HSP90 chaperone/DNA topoisomerase II/histidine kinase"/>
    <property type="match status" value="1"/>
</dbReference>
<keyword evidence="6" id="KW-0902">Two-component regulatory system</keyword>
<comment type="catalytic activity">
    <reaction evidence="1">
        <text>ATP + protein L-histidine = ADP + protein N-phospho-L-histidine.</text>
        <dbReference type="EC" id="2.7.13.3"/>
    </reaction>
</comment>
<dbReference type="InterPro" id="IPR005467">
    <property type="entry name" value="His_kinase_dom"/>
</dbReference>
<dbReference type="PANTHER" id="PTHR43711:SF31">
    <property type="entry name" value="HISTIDINE KINASE"/>
    <property type="match status" value="1"/>
</dbReference>
<dbReference type="SMART" id="SM00065">
    <property type="entry name" value="GAF"/>
    <property type="match status" value="1"/>
</dbReference>
<dbReference type="InterPro" id="IPR003661">
    <property type="entry name" value="HisK_dim/P_dom"/>
</dbReference>
<keyword evidence="4" id="KW-0808">Transferase</keyword>
<accession>A0ABQ3UWC6</accession>
<dbReference type="Proteomes" id="UP000654345">
    <property type="component" value="Unassembled WGS sequence"/>
</dbReference>
<dbReference type="SMART" id="SM00387">
    <property type="entry name" value="HATPase_c"/>
    <property type="match status" value="1"/>
</dbReference>
<evidence type="ECO:0000256" key="3">
    <source>
        <dbReference type="ARBA" id="ARBA00022553"/>
    </source>
</evidence>
<evidence type="ECO:0000256" key="4">
    <source>
        <dbReference type="ARBA" id="ARBA00022679"/>
    </source>
</evidence>
<dbReference type="PROSITE" id="PS50109">
    <property type="entry name" value="HIS_KIN"/>
    <property type="match status" value="1"/>
</dbReference>
<dbReference type="RefSeq" id="WP_201373446.1">
    <property type="nucleotide sequence ID" value="NZ_BNJG01000002.1"/>
</dbReference>
<dbReference type="Gene3D" id="3.30.450.40">
    <property type="match status" value="1"/>
</dbReference>
<dbReference type="SUPFAM" id="SSF55781">
    <property type="entry name" value="GAF domain-like"/>
    <property type="match status" value="1"/>
</dbReference>
<evidence type="ECO:0000313" key="10">
    <source>
        <dbReference type="Proteomes" id="UP000654345"/>
    </source>
</evidence>
<protein>
    <recommendedName>
        <fullName evidence="2">histidine kinase</fullName>
        <ecNumber evidence="2">2.7.13.3</ecNumber>
    </recommendedName>
</protein>
<dbReference type="Pfam" id="PF00512">
    <property type="entry name" value="HisKA"/>
    <property type="match status" value="1"/>
</dbReference>
<reference evidence="9 10" key="1">
    <citation type="journal article" date="2021" name="Int. J. Syst. Evol. Microbiol.">
        <title>Reticulibacter mediterranei gen. nov., sp. nov., within the new family Reticulibacteraceae fam. nov., and Ktedonospora formicarum gen. nov., sp. nov., Ktedonobacter robiniae sp. nov., Dictyobacter formicarum sp. nov. and Dictyobacter arantiisoli sp. nov., belonging to the class Ktedonobacteria.</title>
        <authorList>
            <person name="Yabe S."/>
            <person name="Zheng Y."/>
            <person name="Wang C.M."/>
            <person name="Sakai Y."/>
            <person name="Abe K."/>
            <person name="Yokota A."/>
            <person name="Donadio S."/>
            <person name="Cavaletti L."/>
            <person name="Monciardini P."/>
        </authorList>
    </citation>
    <scope>NUCLEOTIDE SEQUENCE [LARGE SCALE GENOMIC DNA]</scope>
    <source>
        <strain evidence="9 10">SOSP1-30</strain>
    </source>
</reference>
<dbReference type="InterPro" id="IPR003018">
    <property type="entry name" value="GAF"/>
</dbReference>
<dbReference type="Pfam" id="PF02518">
    <property type="entry name" value="HATPase_c"/>
    <property type="match status" value="1"/>
</dbReference>
<keyword evidence="7" id="KW-1133">Transmembrane helix</keyword>
<dbReference type="SMART" id="SM00388">
    <property type="entry name" value="HisKA"/>
    <property type="match status" value="1"/>
</dbReference>
<dbReference type="InterPro" id="IPR050736">
    <property type="entry name" value="Sensor_HK_Regulatory"/>
</dbReference>
<dbReference type="PRINTS" id="PR00344">
    <property type="entry name" value="BCTRLSENSOR"/>
</dbReference>
<evidence type="ECO:0000256" key="1">
    <source>
        <dbReference type="ARBA" id="ARBA00000085"/>
    </source>
</evidence>
<dbReference type="InterPro" id="IPR029016">
    <property type="entry name" value="GAF-like_dom_sf"/>
</dbReference>
<sequence length="753" mass="83166">MKNNLWLQRFSVMLDAAWHRWHMFPLSGIITAVMGTALLTSLLYMCDLWLIFLPNAGVLYFPLIAVLAYYWPVRYTFLAIALQIVCVYVVLIDPVGLVKPLAPMLVQLAIFLLMMSSILVLVQLAVKRRQSAEQSARKFAALYKVGTALSSELDEKKLLHLIAETACQLTGAEFAAFTLRPLNEFGQPITPVGGNAFYLAAVVGVSSQQEHFFQHMSFKGEGLLAPIFWEGVPVRIADVLVHGRMAGVHRHDMSPEWIKAGRQAAVDYAQGRVSKEKLLSVGVPKNHPVVRSFLGVPLLDRSSVVRGGLLLGHGAPDHFTEEDEALLLGLGTQAAIALDNARLYHSAHIHVLETDAIFEHIADGVMLMDVHGCILRENLAARHIRELLQDEQNHRQEITAMLAGPIQSATTERRDLNFTVMVNTSNNEVREYMVNVSPLHLPKASIVPMHPRYRTTKEEQSLKASGAVIVWNDVTETRRLMAYAEAERLKDEFITIAAHELRTPLAVLKGFAQTLLVQTARGKGAELAEWQVEALQNIDQATSRMVDLASDLLDVARLQTGSLQLHFEPVDLIALLKRVVTRLQVTTERHTLALHIFTDHFVVDIDQQRIEQVLTNIIGNAIKYSPLGGAIQIDVDAHQQNTVLVSVKDTGIGIPEQQQGQIFGRFMRADNALNEGIAGTGLGLYLCRELVERHGGHTWFESMEGEGSTFYLSFPVSSSQKVLADGAGDGAANGVLIMNPRMSAAYAASPQVP</sequence>
<evidence type="ECO:0000256" key="5">
    <source>
        <dbReference type="ARBA" id="ARBA00022777"/>
    </source>
</evidence>
<dbReference type="InterPro" id="IPR036097">
    <property type="entry name" value="HisK_dim/P_sf"/>
</dbReference>
<evidence type="ECO:0000256" key="2">
    <source>
        <dbReference type="ARBA" id="ARBA00012438"/>
    </source>
</evidence>
<keyword evidence="3" id="KW-0597">Phosphoprotein</keyword>
<feature type="transmembrane region" description="Helical" evidence="7">
    <location>
        <begin position="77"/>
        <end position="98"/>
    </location>
</feature>
<feature type="transmembrane region" description="Helical" evidence="7">
    <location>
        <begin position="104"/>
        <end position="126"/>
    </location>
</feature>
<dbReference type="Pfam" id="PF01590">
    <property type="entry name" value="GAF"/>
    <property type="match status" value="1"/>
</dbReference>
<dbReference type="InterPro" id="IPR003594">
    <property type="entry name" value="HATPase_dom"/>
</dbReference>
<gene>
    <name evidence="9" type="ORF">KSB_54760</name>
</gene>
<dbReference type="InterPro" id="IPR004358">
    <property type="entry name" value="Sig_transdc_His_kin-like_C"/>
</dbReference>
<dbReference type="PANTHER" id="PTHR43711">
    <property type="entry name" value="TWO-COMPONENT HISTIDINE KINASE"/>
    <property type="match status" value="1"/>
</dbReference>
<evidence type="ECO:0000313" key="9">
    <source>
        <dbReference type="EMBL" id="GHO57001.1"/>
    </source>
</evidence>
<keyword evidence="10" id="KW-1185">Reference proteome</keyword>
<evidence type="ECO:0000256" key="6">
    <source>
        <dbReference type="ARBA" id="ARBA00023012"/>
    </source>
</evidence>
<dbReference type="Gene3D" id="1.10.287.130">
    <property type="match status" value="1"/>
</dbReference>
<proteinExistence type="predicted"/>
<keyword evidence="5" id="KW-0418">Kinase</keyword>
<dbReference type="CDD" id="cd00082">
    <property type="entry name" value="HisKA"/>
    <property type="match status" value="1"/>
</dbReference>
<organism evidence="9 10">
    <name type="scientific">Ktedonobacter robiniae</name>
    <dbReference type="NCBI Taxonomy" id="2778365"/>
    <lineage>
        <taxon>Bacteria</taxon>
        <taxon>Bacillati</taxon>
        <taxon>Chloroflexota</taxon>
        <taxon>Ktedonobacteria</taxon>
        <taxon>Ktedonobacterales</taxon>
        <taxon>Ktedonobacteraceae</taxon>
        <taxon>Ktedonobacter</taxon>
    </lineage>
</organism>
<feature type="domain" description="Histidine kinase" evidence="8">
    <location>
        <begin position="496"/>
        <end position="718"/>
    </location>
</feature>
<feature type="transmembrane region" description="Helical" evidence="7">
    <location>
        <begin position="21"/>
        <end position="43"/>
    </location>
</feature>
<evidence type="ECO:0000259" key="8">
    <source>
        <dbReference type="PROSITE" id="PS50109"/>
    </source>
</evidence>